<dbReference type="EMBL" id="LJIX01000006">
    <property type="protein sequence ID" value="KQL18850.1"/>
    <property type="molecule type" value="Genomic_DNA"/>
</dbReference>
<keyword evidence="4" id="KW-1185">Reference proteome</keyword>
<dbReference type="RefSeq" id="WP_056683846.1">
    <property type="nucleotide sequence ID" value="NZ_LJIX01000006.1"/>
</dbReference>
<feature type="region of interest" description="Disordered" evidence="2">
    <location>
        <begin position="18"/>
        <end position="39"/>
    </location>
</feature>
<reference evidence="3 4" key="1">
    <citation type="submission" date="2015-09" db="EMBL/GenBank/DDBJ databases">
        <title>Genome sequencing project for genomic taxonomy and phylogenomics of Bacillus-like bacteria.</title>
        <authorList>
            <person name="Liu B."/>
            <person name="Wang J."/>
            <person name="Zhu Y."/>
            <person name="Liu G."/>
            <person name="Chen Q."/>
            <person name="Chen Z."/>
            <person name="Lan J."/>
            <person name="Che J."/>
            <person name="Ge C."/>
            <person name="Shi H."/>
            <person name="Pan Z."/>
            <person name="Liu X."/>
        </authorList>
    </citation>
    <scope>NUCLEOTIDE SEQUENCE [LARGE SCALE GENOMIC DNA]</scope>
    <source>
        <strain evidence="3 4">FJAT-18043</strain>
    </source>
</reference>
<accession>A0A0Q3VGI9</accession>
<sequence>MKDAIKRKLLLPLDIQMFADDDDNPNPNPEVKQEPEVKTVTMTQEELDALIGREKGRVKSKYSDYDELKTKLADYVKQAEEKQRAEMTELERLQKDLEAKGEVEQTLAKQLEEMQAQIKHEKIRNEFIKVATSNQIAYLDDAFSLADLSAVTIGDDGKVVGMDEAIKTLVDNKPYLVAKKQIKQIGEPSNGTHERVDKTAEQLLQEAAEKARKSGRNEDRAAYAKLKRELGL</sequence>
<proteinExistence type="predicted"/>
<comment type="caution">
    <text evidence="3">The sequence shown here is derived from an EMBL/GenBank/DDBJ whole genome shotgun (WGS) entry which is preliminary data.</text>
</comment>
<dbReference type="PATRIC" id="fig|1637975.4.peg.1762"/>
<evidence type="ECO:0000256" key="1">
    <source>
        <dbReference type="SAM" id="Coils"/>
    </source>
</evidence>
<dbReference type="InterPro" id="IPR009636">
    <property type="entry name" value="SCAF"/>
</dbReference>
<feature type="coiled-coil region" evidence="1">
    <location>
        <begin position="65"/>
        <end position="124"/>
    </location>
</feature>
<dbReference type="Pfam" id="PF06810">
    <property type="entry name" value="Phage_scaffold"/>
    <property type="match status" value="1"/>
</dbReference>
<keyword evidence="1" id="KW-0175">Coiled coil</keyword>
<organism evidence="3 4">
    <name type="scientific">Cytobacillus solani</name>
    <dbReference type="NCBI Taxonomy" id="1637975"/>
    <lineage>
        <taxon>Bacteria</taxon>
        <taxon>Bacillati</taxon>
        <taxon>Bacillota</taxon>
        <taxon>Bacilli</taxon>
        <taxon>Bacillales</taxon>
        <taxon>Bacillaceae</taxon>
        <taxon>Cytobacillus</taxon>
    </lineage>
</organism>
<name>A0A0Q3VGI9_9BACI</name>
<evidence type="ECO:0008006" key="5">
    <source>
        <dbReference type="Google" id="ProtNLM"/>
    </source>
</evidence>
<evidence type="ECO:0000256" key="2">
    <source>
        <dbReference type="SAM" id="MobiDB-lite"/>
    </source>
</evidence>
<dbReference type="Proteomes" id="UP000050996">
    <property type="component" value="Unassembled WGS sequence"/>
</dbReference>
<evidence type="ECO:0000313" key="3">
    <source>
        <dbReference type="EMBL" id="KQL18850.1"/>
    </source>
</evidence>
<dbReference type="STRING" id="1637975.AN957_09895"/>
<protein>
    <recommendedName>
        <fullName evidence="5">Clp protease ClpB</fullName>
    </recommendedName>
</protein>
<gene>
    <name evidence="3" type="ORF">AN957_09895</name>
</gene>
<evidence type="ECO:0000313" key="4">
    <source>
        <dbReference type="Proteomes" id="UP000050996"/>
    </source>
</evidence>
<dbReference type="AlphaFoldDB" id="A0A0Q3VGI9"/>